<dbReference type="InterPro" id="IPR038461">
    <property type="entry name" value="Schlafen_AlbA_2_dom_sf"/>
</dbReference>
<dbReference type="PANTHER" id="PTHR30595">
    <property type="entry name" value="GLPR-RELATED TRANSCRIPTIONAL REPRESSOR"/>
    <property type="match status" value="1"/>
</dbReference>
<evidence type="ECO:0000259" key="2">
    <source>
        <dbReference type="Pfam" id="PF04326"/>
    </source>
</evidence>
<sequence length="506" mass="57469">MVLPSELLELIEQGESHVVEFKKSTTDITKDVYESVCAFSNRDGGHIFLGVKDNGKILGVHPDHIDQMKKDFVTAVNNENKMYPPLYLRPVEYEYEGKLILYIRVPVSQNVCRCSGRIFDRNHEADIDITNHSDEVFRLYARKNSSYYVNKVTRFDISSLRQDLLERARNMARMRSGSHPWHSMGDEEMLRSAGLILTDEQTQQEGITLAAILLFGKDNTIMSVLPQHKTDAIFRVFNVDRYDDRDVIITNLLESYDRLIAFGEKHLNDLFTMDGMISVSARDKILREIISNLLVHRDFSSGYVAKFVIERTRIYTENANLSHGQGVLELASFEPFQKNPPISKIFREIGLADELGSGMRNTYKYTRLYSGSEPEFVEGDIFRTIVPLKEAATATVGPASSETGKEDPDEVSAEAGDEAGTEAGTEAGAEVSTEADEKIKLDAERLQSLLEFCVTPRTRAEMQKHCNIKSEKYFREKILQPMLSAGLIDKTIPDRPRSPKQKYVRR</sequence>
<dbReference type="Gene3D" id="3.30.565.60">
    <property type="match status" value="1"/>
</dbReference>
<dbReference type="InterPro" id="IPR007421">
    <property type="entry name" value="Schlafen_AlbA_2_dom"/>
</dbReference>
<dbReference type="Proteomes" id="UP000824007">
    <property type="component" value="Unassembled WGS sequence"/>
</dbReference>
<name>A0A9D1YRI5_9FIRM</name>
<dbReference type="InterPro" id="IPR049514">
    <property type="entry name" value="Fic-like_C"/>
</dbReference>
<dbReference type="EMBL" id="DXDD01000120">
    <property type="protein sequence ID" value="HIY60921.1"/>
    <property type="molecule type" value="Genomic_DNA"/>
</dbReference>
<gene>
    <name evidence="4" type="ORF">H9831_09615</name>
</gene>
<dbReference type="Gene3D" id="3.30.950.30">
    <property type="entry name" value="Schlafen, AAA domain"/>
    <property type="match status" value="1"/>
</dbReference>
<reference evidence="4" key="2">
    <citation type="submission" date="2021-04" db="EMBL/GenBank/DDBJ databases">
        <authorList>
            <person name="Gilroy R."/>
        </authorList>
    </citation>
    <scope>NUCLEOTIDE SEQUENCE</scope>
    <source>
        <strain evidence="4">ChiSxjej3B15-24422</strain>
    </source>
</reference>
<accession>A0A9D1YRI5</accession>
<feature type="domain" description="Schlafen AlbA-2" evidence="2">
    <location>
        <begin position="15"/>
        <end position="122"/>
    </location>
</feature>
<feature type="region of interest" description="Disordered" evidence="1">
    <location>
        <begin position="393"/>
        <end position="435"/>
    </location>
</feature>
<comment type="caution">
    <text evidence="4">The sequence shown here is derived from an EMBL/GenBank/DDBJ whole genome shotgun (WGS) entry which is preliminary data.</text>
</comment>
<dbReference type="Pfam" id="PF21247">
    <property type="entry name" value="Fic-like_C"/>
    <property type="match status" value="1"/>
</dbReference>
<evidence type="ECO:0000313" key="4">
    <source>
        <dbReference type="EMBL" id="HIY60921.1"/>
    </source>
</evidence>
<evidence type="ECO:0000259" key="3">
    <source>
        <dbReference type="Pfam" id="PF21247"/>
    </source>
</evidence>
<proteinExistence type="predicted"/>
<feature type="compositionally biased region" description="Acidic residues" evidence="1">
    <location>
        <begin position="407"/>
        <end position="420"/>
    </location>
</feature>
<dbReference type="InterPro" id="IPR038475">
    <property type="entry name" value="RecG_C_sf"/>
</dbReference>
<organism evidence="4 5">
    <name type="scientific">Candidatus Eisenbergiella pullistercoris</name>
    <dbReference type="NCBI Taxonomy" id="2838555"/>
    <lineage>
        <taxon>Bacteria</taxon>
        <taxon>Bacillati</taxon>
        <taxon>Bacillota</taxon>
        <taxon>Clostridia</taxon>
        <taxon>Lachnospirales</taxon>
        <taxon>Lachnospiraceae</taxon>
        <taxon>Eisenbergiella</taxon>
    </lineage>
</organism>
<protein>
    <submittedName>
        <fullName evidence="4">DNA binding domain-containing protein</fullName>
    </submittedName>
</protein>
<dbReference type="PANTHER" id="PTHR30595:SF6">
    <property type="entry name" value="SCHLAFEN ALBA-2 DOMAIN-CONTAINING PROTEIN"/>
    <property type="match status" value="1"/>
</dbReference>
<evidence type="ECO:0000313" key="5">
    <source>
        <dbReference type="Proteomes" id="UP000824007"/>
    </source>
</evidence>
<dbReference type="Pfam" id="PF04326">
    <property type="entry name" value="SLFN_AlbA_2"/>
    <property type="match status" value="1"/>
</dbReference>
<reference evidence="4" key="1">
    <citation type="journal article" date="2021" name="PeerJ">
        <title>Extensive microbial diversity within the chicken gut microbiome revealed by metagenomics and culture.</title>
        <authorList>
            <person name="Gilroy R."/>
            <person name="Ravi A."/>
            <person name="Getino M."/>
            <person name="Pursley I."/>
            <person name="Horton D.L."/>
            <person name="Alikhan N.F."/>
            <person name="Baker D."/>
            <person name="Gharbi K."/>
            <person name="Hall N."/>
            <person name="Watson M."/>
            <person name="Adriaenssens E.M."/>
            <person name="Foster-Nyarko E."/>
            <person name="Jarju S."/>
            <person name="Secka A."/>
            <person name="Antonio M."/>
            <person name="Oren A."/>
            <person name="Chaudhuri R.R."/>
            <person name="La Ragione R."/>
            <person name="Hildebrand F."/>
            <person name="Pallen M.J."/>
        </authorList>
    </citation>
    <scope>NUCLEOTIDE SEQUENCE</scope>
    <source>
        <strain evidence="4">ChiSxjej3B15-24422</strain>
    </source>
</reference>
<evidence type="ECO:0000256" key="1">
    <source>
        <dbReference type="SAM" id="MobiDB-lite"/>
    </source>
</evidence>
<feature type="compositionally biased region" description="Low complexity" evidence="1">
    <location>
        <begin position="421"/>
        <end position="432"/>
    </location>
</feature>
<dbReference type="AlphaFoldDB" id="A0A9D1YRI5"/>
<feature type="domain" description="Filamentation induced by cAMP protein Fic-like C-terminal" evidence="3">
    <location>
        <begin position="447"/>
        <end position="503"/>
    </location>
</feature>